<evidence type="ECO:0000256" key="2">
    <source>
        <dbReference type="ARBA" id="ARBA00022679"/>
    </source>
</evidence>
<dbReference type="PANTHER" id="PTHR18895:SF74">
    <property type="entry name" value="MTRF1L RELEASE FACTOR GLUTAMINE METHYLTRANSFERASE"/>
    <property type="match status" value="1"/>
</dbReference>
<dbReference type="CDD" id="cd02440">
    <property type="entry name" value="AdoMet_MTases"/>
    <property type="match status" value="1"/>
</dbReference>
<dbReference type="GO" id="GO:0032259">
    <property type="term" value="P:methylation"/>
    <property type="evidence" value="ECO:0007669"/>
    <property type="project" value="UniProtKB-KW"/>
</dbReference>
<dbReference type="InterPro" id="IPR025714">
    <property type="entry name" value="Methyltranfer_dom"/>
</dbReference>
<feature type="domain" description="Methyltransferase" evidence="5">
    <location>
        <begin position="115"/>
        <end position="243"/>
    </location>
</feature>
<sequence>MGEVWTVLRVLEWTAGYFRERGIESARLDADLLLAKTLGVDRVGLYLRYDQPLNPEELNSFRAWVARRARHEPLAYILGEVEFWSLAFGLTPDVLIPRPDTEVLVEEALARGPEGARVLDVGTGSGAIAVCLAVERPTWQVTALDVSPAALAVAQDNARRHQVAERMRFLQGDLARLPDEKFDLIVANPPYIPSADLAGLMPDVRDYEPHLALDGGPDGLAAYRALAAQAPRCLSPEGRLLVEIGQGQEPAVQELFTQAGLQGPFSRADYAGIIRVVGATRK</sequence>
<feature type="binding site" evidence="4">
    <location>
        <begin position="188"/>
        <end position="191"/>
    </location>
    <ligand>
        <name>substrate</name>
    </ligand>
</feature>
<keyword evidence="8" id="KW-1185">Reference proteome</keyword>
<dbReference type="PANTHER" id="PTHR18895">
    <property type="entry name" value="HEMK METHYLTRANSFERASE"/>
    <property type="match status" value="1"/>
</dbReference>
<proteinExistence type="inferred from homology"/>
<protein>
    <recommendedName>
        <fullName evidence="4">Release factor glutamine methyltransferase</fullName>
        <shortName evidence="4">RF MTase</shortName>
        <ecNumber evidence="4">2.1.1.297</ecNumber>
    </recommendedName>
    <alternativeName>
        <fullName evidence="4">N5-glutamine methyltransferase PrmC</fullName>
    </alternativeName>
    <alternativeName>
        <fullName evidence="4">Protein-(glutamine-N5) MTase PrmC</fullName>
    </alternativeName>
    <alternativeName>
        <fullName evidence="4">Protein-glutamine N-methyltransferase PrmC</fullName>
    </alternativeName>
</protein>
<organism evidence="7 8">
    <name type="scientific">Geoalkalibacter halelectricus</name>
    <dbReference type="NCBI Taxonomy" id="2847045"/>
    <lineage>
        <taxon>Bacteria</taxon>
        <taxon>Pseudomonadati</taxon>
        <taxon>Thermodesulfobacteriota</taxon>
        <taxon>Desulfuromonadia</taxon>
        <taxon>Desulfuromonadales</taxon>
        <taxon>Geoalkalibacteraceae</taxon>
        <taxon>Geoalkalibacter</taxon>
    </lineage>
</organism>
<comment type="catalytic activity">
    <reaction evidence="4">
        <text>L-glutaminyl-[peptide chain release factor] + S-adenosyl-L-methionine = N(5)-methyl-L-glutaminyl-[peptide chain release factor] + S-adenosyl-L-homocysteine + H(+)</text>
        <dbReference type="Rhea" id="RHEA:42896"/>
        <dbReference type="Rhea" id="RHEA-COMP:10271"/>
        <dbReference type="Rhea" id="RHEA-COMP:10272"/>
        <dbReference type="ChEBI" id="CHEBI:15378"/>
        <dbReference type="ChEBI" id="CHEBI:30011"/>
        <dbReference type="ChEBI" id="CHEBI:57856"/>
        <dbReference type="ChEBI" id="CHEBI:59789"/>
        <dbReference type="ChEBI" id="CHEBI:61891"/>
        <dbReference type="EC" id="2.1.1.297"/>
    </reaction>
</comment>
<dbReference type="EMBL" id="CP092109">
    <property type="protein sequence ID" value="UWZ81452.1"/>
    <property type="molecule type" value="Genomic_DNA"/>
</dbReference>
<evidence type="ECO:0000259" key="6">
    <source>
        <dbReference type="Pfam" id="PF17827"/>
    </source>
</evidence>
<dbReference type="InterPro" id="IPR002052">
    <property type="entry name" value="DNA_methylase_N6_adenine_CS"/>
</dbReference>
<dbReference type="HAMAP" id="MF_02126">
    <property type="entry name" value="RF_methyltr_PrmC"/>
    <property type="match status" value="1"/>
</dbReference>
<comment type="caution">
    <text evidence="4">Lacks conserved residue(s) required for the propagation of feature annotation.</text>
</comment>
<dbReference type="GO" id="GO:0102559">
    <property type="term" value="F:peptide chain release factor N(5)-glutamine methyltransferase activity"/>
    <property type="evidence" value="ECO:0007669"/>
    <property type="project" value="UniProtKB-EC"/>
</dbReference>
<name>A0ABY5ZQL3_9BACT</name>
<evidence type="ECO:0000313" key="7">
    <source>
        <dbReference type="EMBL" id="UWZ81452.1"/>
    </source>
</evidence>
<dbReference type="InterPro" id="IPR004556">
    <property type="entry name" value="HemK-like"/>
</dbReference>
<dbReference type="Gene3D" id="3.40.50.150">
    <property type="entry name" value="Vaccinia Virus protein VP39"/>
    <property type="match status" value="1"/>
</dbReference>
<dbReference type="RefSeq" id="WP_260749827.1">
    <property type="nucleotide sequence ID" value="NZ_CP092109.1"/>
</dbReference>
<evidence type="ECO:0000256" key="4">
    <source>
        <dbReference type="HAMAP-Rule" id="MF_02126"/>
    </source>
</evidence>
<dbReference type="NCBIfam" id="TIGR00536">
    <property type="entry name" value="hemK_fam"/>
    <property type="match status" value="1"/>
</dbReference>
<feature type="binding site" evidence="4">
    <location>
        <begin position="122"/>
        <end position="126"/>
    </location>
    <ligand>
        <name>S-adenosyl-L-methionine</name>
        <dbReference type="ChEBI" id="CHEBI:59789"/>
    </ligand>
</feature>
<feature type="binding site" evidence="4">
    <location>
        <position position="145"/>
    </location>
    <ligand>
        <name>S-adenosyl-L-methionine</name>
        <dbReference type="ChEBI" id="CHEBI:59789"/>
    </ligand>
</feature>
<gene>
    <name evidence="4 7" type="primary">prmC</name>
    <name evidence="7" type="ORF">L9S41_08665</name>
</gene>
<dbReference type="NCBIfam" id="TIGR03534">
    <property type="entry name" value="RF_mod_PrmC"/>
    <property type="match status" value="1"/>
</dbReference>
<dbReference type="InterPro" id="IPR029063">
    <property type="entry name" value="SAM-dependent_MTases_sf"/>
</dbReference>
<dbReference type="Gene3D" id="1.10.8.10">
    <property type="entry name" value="DNA helicase RuvA subunit, C-terminal domain"/>
    <property type="match status" value="1"/>
</dbReference>
<keyword evidence="3 4" id="KW-0949">S-adenosyl-L-methionine</keyword>
<dbReference type="Pfam" id="PF13847">
    <property type="entry name" value="Methyltransf_31"/>
    <property type="match status" value="1"/>
</dbReference>
<comment type="similarity">
    <text evidence="4">Belongs to the protein N5-glutamine methyltransferase family. PrmC subfamily.</text>
</comment>
<dbReference type="InterPro" id="IPR050320">
    <property type="entry name" value="N5-glutamine_MTase"/>
</dbReference>
<accession>A0ABY5ZQL3</accession>
<evidence type="ECO:0000313" key="8">
    <source>
        <dbReference type="Proteomes" id="UP001060414"/>
    </source>
</evidence>
<dbReference type="InterPro" id="IPR040758">
    <property type="entry name" value="PrmC_N"/>
</dbReference>
<evidence type="ECO:0000256" key="1">
    <source>
        <dbReference type="ARBA" id="ARBA00022603"/>
    </source>
</evidence>
<keyword evidence="1 4" id="KW-0489">Methyltransferase</keyword>
<dbReference type="SUPFAM" id="SSF53335">
    <property type="entry name" value="S-adenosyl-L-methionine-dependent methyltransferases"/>
    <property type="match status" value="1"/>
</dbReference>
<reference evidence="7" key="1">
    <citation type="journal article" date="2022" name="Environ. Microbiol.">
        <title>Geoalkalibacter halelectricus SAP #1 sp. nov. possessing extracellular electron transfer and mineral#reducing capabilities from a haloalkaline environment.</title>
        <authorList>
            <person name="Yadav S."/>
            <person name="Singh R."/>
            <person name="Sundharam S.S."/>
            <person name="Chaudhary S."/>
            <person name="Krishnamurthi S."/>
            <person name="Patil S.A."/>
        </authorList>
    </citation>
    <scope>NUCLEOTIDE SEQUENCE</scope>
    <source>
        <strain evidence="7">SAP-1</strain>
    </source>
</reference>
<dbReference type="EC" id="2.1.1.297" evidence="4"/>
<dbReference type="InterPro" id="IPR019874">
    <property type="entry name" value="RF_methyltr_PrmC"/>
</dbReference>
<evidence type="ECO:0000259" key="5">
    <source>
        <dbReference type="Pfam" id="PF13847"/>
    </source>
</evidence>
<dbReference type="Proteomes" id="UP001060414">
    <property type="component" value="Chromosome"/>
</dbReference>
<dbReference type="PROSITE" id="PS00092">
    <property type="entry name" value="N6_MTASE"/>
    <property type="match status" value="1"/>
</dbReference>
<comment type="function">
    <text evidence="4">Methylates the class 1 translation termination release factors RF1/PrfA and RF2/PrfB on the glutamine residue of the universally conserved GGQ motif.</text>
</comment>
<evidence type="ECO:0000256" key="3">
    <source>
        <dbReference type="ARBA" id="ARBA00022691"/>
    </source>
</evidence>
<dbReference type="Pfam" id="PF17827">
    <property type="entry name" value="PrmC_N"/>
    <property type="match status" value="1"/>
</dbReference>
<keyword evidence="2 4" id="KW-0808">Transferase</keyword>
<feature type="domain" description="Release factor glutamine methyltransferase N-terminal" evidence="6">
    <location>
        <begin position="10"/>
        <end position="79"/>
    </location>
</feature>
<feature type="binding site" evidence="4">
    <location>
        <position position="188"/>
    </location>
    <ligand>
        <name>S-adenosyl-L-methionine</name>
        <dbReference type="ChEBI" id="CHEBI:59789"/>
    </ligand>
</feature>